<name>A0A4Y1WWF8_9BACT</name>
<organism evidence="2 3">
    <name type="scientific">Alistipes communis</name>
    <dbReference type="NCBI Taxonomy" id="2585118"/>
    <lineage>
        <taxon>Bacteria</taxon>
        <taxon>Pseudomonadati</taxon>
        <taxon>Bacteroidota</taxon>
        <taxon>Bacteroidia</taxon>
        <taxon>Bacteroidales</taxon>
        <taxon>Rikenellaceae</taxon>
        <taxon>Alistipes</taxon>
    </lineage>
</organism>
<keyword evidence="3" id="KW-1185">Reference proteome</keyword>
<dbReference type="EMBL" id="AP019735">
    <property type="protein sequence ID" value="BBL04784.1"/>
    <property type="molecule type" value="Genomic_DNA"/>
</dbReference>
<evidence type="ECO:0000313" key="3">
    <source>
        <dbReference type="Proteomes" id="UP000318946"/>
    </source>
</evidence>
<dbReference type="RefSeq" id="WP_087262644.1">
    <property type="nucleotide sequence ID" value="NZ_AP019735.1"/>
</dbReference>
<evidence type="ECO:0000313" key="2">
    <source>
        <dbReference type="EMBL" id="BBL04784.1"/>
    </source>
</evidence>
<evidence type="ECO:0000256" key="1">
    <source>
        <dbReference type="SAM" id="SignalP"/>
    </source>
</evidence>
<accession>A0A4Y1WWF8</accession>
<dbReference type="KEGG" id="acou:A5CBH24_20970"/>
<gene>
    <name evidence="2" type="ORF">A5CBH24_20970</name>
</gene>
<proteinExistence type="predicted"/>
<reference evidence="3" key="1">
    <citation type="submission" date="2019-06" db="EMBL/GenBank/DDBJ databases">
        <title>Alistipes onderdonkii subsp. vulgaris subsp. nov., Alistipes dispar sp. nov. and Alistipes communis sp. nov., isolated from human faeces, and creation of Alistipes onderdonkii subsp. onderdonkii subsp. nov.</title>
        <authorList>
            <person name="Sakamoto M."/>
            <person name="Ikeyama N."/>
            <person name="Ogata Y."/>
            <person name="Suda W."/>
            <person name="Iino T."/>
            <person name="Hattori M."/>
            <person name="Ohkuma M."/>
        </authorList>
    </citation>
    <scope>NUCLEOTIDE SEQUENCE [LARGE SCALE GENOMIC DNA]</scope>
    <source>
        <strain evidence="3">5CBH24</strain>
    </source>
</reference>
<feature type="signal peptide" evidence="1">
    <location>
        <begin position="1"/>
        <end position="23"/>
    </location>
</feature>
<dbReference type="Proteomes" id="UP000318946">
    <property type="component" value="Chromosome"/>
</dbReference>
<dbReference type="PROSITE" id="PS51257">
    <property type="entry name" value="PROKAR_LIPOPROTEIN"/>
    <property type="match status" value="1"/>
</dbReference>
<protein>
    <recommendedName>
        <fullName evidence="4">Lipoprotein</fullName>
    </recommendedName>
</protein>
<sequence>MMIKLTKIAVAIVVAALTLTACGSGETFPMASAEGLAKIRELVAEHVDTSKYKIYEVEWREDNRDRQLENILTYIDVYYIDADNNNYHLAFQLTNGKFETDGPEQNDRQTNSYACSTPLDLAAIDFDYLQKIGEAADALVMSDEEGKKLTLKSAGMFRFRVWPVSLSNVDRWNRSEEYRAESQQMQVQFELNYVDESESPEYQGRFTVTNYYTVAFTADAAGEVAIDD</sequence>
<dbReference type="AlphaFoldDB" id="A0A4Y1WWF8"/>
<evidence type="ECO:0008006" key="4">
    <source>
        <dbReference type="Google" id="ProtNLM"/>
    </source>
</evidence>
<keyword evidence="1" id="KW-0732">Signal</keyword>
<dbReference type="OrthoDB" id="1002801at2"/>
<feature type="chain" id="PRO_5021353403" description="Lipoprotein" evidence="1">
    <location>
        <begin position="24"/>
        <end position="228"/>
    </location>
</feature>
<dbReference type="GeneID" id="78342815"/>